<keyword evidence="1" id="KW-1133">Transmembrane helix</keyword>
<dbReference type="EMBL" id="PFNM01000028">
    <property type="protein sequence ID" value="PIZ44952.1"/>
    <property type="molecule type" value="Genomic_DNA"/>
</dbReference>
<evidence type="ECO:0000256" key="1">
    <source>
        <dbReference type="SAM" id="Phobius"/>
    </source>
</evidence>
<accession>A0A2M7TG24</accession>
<evidence type="ECO:0000313" key="4">
    <source>
        <dbReference type="Proteomes" id="UP000230553"/>
    </source>
</evidence>
<dbReference type="SUPFAM" id="SSF117892">
    <property type="entry name" value="Band 7/SPFH domain"/>
    <property type="match status" value="1"/>
</dbReference>
<organism evidence="3 4">
    <name type="scientific">Candidatus Wolfebacteria bacterium CG_4_10_14_0_2_um_filter_39_18</name>
    <dbReference type="NCBI Taxonomy" id="1975061"/>
    <lineage>
        <taxon>Bacteria</taxon>
        <taxon>Candidatus Wolfeibacteriota</taxon>
    </lineage>
</organism>
<feature type="transmembrane region" description="Helical" evidence="1">
    <location>
        <begin position="60"/>
        <end position="77"/>
    </location>
</feature>
<evidence type="ECO:0000313" key="3">
    <source>
        <dbReference type="EMBL" id="PIZ44952.1"/>
    </source>
</evidence>
<dbReference type="Pfam" id="PF01145">
    <property type="entry name" value="Band_7"/>
    <property type="match status" value="1"/>
</dbReference>
<gene>
    <name evidence="3" type="ORF">COY31_01390</name>
</gene>
<feature type="transmembrane region" description="Helical" evidence="1">
    <location>
        <begin position="20"/>
        <end position="40"/>
    </location>
</feature>
<name>A0A2M7TG24_9BACT</name>
<feature type="domain" description="Band 7" evidence="2">
    <location>
        <begin position="187"/>
        <end position="295"/>
    </location>
</feature>
<dbReference type="AlphaFoldDB" id="A0A2M7TG24"/>
<sequence>MDTKKRKGLMDTKKRKGLFVFLKVIAIAYIIFFIAEYFWLSNYSMSTTFLQAEFKWNWGLATFLAQILYTLISLRMVGPTELGALLLFGKPICEVSSGLVFVPFGISQLKKETRLTIQDELPTDPQHIFRLEDTEIMPPGFFPPIRIPFGFPKNAEELRKIDLETSRGSVEKHELDVPPENDSLNIRVTAEVVPVIRWRIDDYIQFLTTIGSREEARKQMEDCAIGSLTREFAKITPAVALANLGTYSACLQYQINERIENWGINMESAQIKMINFHRDLNAAIGAVPKAKLEKERDRLVGEGMGAKEKAILTGRTDGLKKMRDELEISGAAALGAETARAITENPGQKTIVAGSRGFSELVTIASAVGASIKKEE</sequence>
<keyword evidence="1" id="KW-0812">Transmembrane</keyword>
<proteinExistence type="predicted"/>
<dbReference type="InterPro" id="IPR036013">
    <property type="entry name" value="Band_7/SPFH_dom_sf"/>
</dbReference>
<feature type="transmembrane region" description="Helical" evidence="1">
    <location>
        <begin position="84"/>
        <end position="106"/>
    </location>
</feature>
<dbReference type="Proteomes" id="UP000230553">
    <property type="component" value="Unassembled WGS sequence"/>
</dbReference>
<dbReference type="InterPro" id="IPR001107">
    <property type="entry name" value="Band_7"/>
</dbReference>
<keyword evidence="1" id="KW-0472">Membrane</keyword>
<protein>
    <recommendedName>
        <fullName evidence="2">Band 7 domain-containing protein</fullName>
    </recommendedName>
</protein>
<comment type="caution">
    <text evidence="3">The sequence shown here is derived from an EMBL/GenBank/DDBJ whole genome shotgun (WGS) entry which is preliminary data.</text>
</comment>
<reference evidence="4" key="1">
    <citation type="submission" date="2017-09" db="EMBL/GenBank/DDBJ databases">
        <title>Depth-based differentiation of microbial function through sediment-hosted aquifers and enrichment of novel symbionts in the deep terrestrial subsurface.</title>
        <authorList>
            <person name="Probst A.J."/>
            <person name="Ladd B."/>
            <person name="Jarett J.K."/>
            <person name="Geller-Mcgrath D.E."/>
            <person name="Sieber C.M.K."/>
            <person name="Emerson J.B."/>
            <person name="Anantharaman K."/>
            <person name="Thomas B.C."/>
            <person name="Malmstrom R."/>
            <person name="Stieglmeier M."/>
            <person name="Klingl A."/>
            <person name="Woyke T."/>
            <person name="Ryan C.M."/>
            <person name="Banfield J.F."/>
        </authorList>
    </citation>
    <scope>NUCLEOTIDE SEQUENCE [LARGE SCALE GENOMIC DNA]</scope>
</reference>
<evidence type="ECO:0000259" key="2">
    <source>
        <dbReference type="Pfam" id="PF01145"/>
    </source>
</evidence>
<dbReference type="Gene3D" id="3.30.479.30">
    <property type="entry name" value="Band 7 domain"/>
    <property type="match status" value="1"/>
</dbReference>